<evidence type="ECO:0000313" key="2">
    <source>
        <dbReference type="EMBL" id="PMS33870.1"/>
    </source>
</evidence>
<feature type="domain" description="Filamentous haemagglutinin FhaB/tRNA nuclease CdiA-like TPS" evidence="1">
    <location>
        <begin position="39"/>
        <end position="150"/>
    </location>
</feature>
<organism evidence="2 3">
    <name type="scientific">Trinickia symbiotica</name>
    <dbReference type="NCBI Taxonomy" id="863227"/>
    <lineage>
        <taxon>Bacteria</taxon>
        <taxon>Pseudomonadati</taxon>
        <taxon>Pseudomonadota</taxon>
        <taxon>Betaproteobacteria</taxon>
        <taxon>Burkholderiales</taxon>
        <taxon>Burkholderiaceae</taxon>
        <taxon>Trinickia</taxon>
    </lineage>
</organism>
<dbReference type="SUPFAM" id="SSF51126">
    <property type="entry name" value="Pectin lyase-like"/>
    <property type="match status" value="1"/>
</dbReference>
<proteinExistence type="predicted"/>
<dbReference type="Pfam" id="PF07581">
    <property type="entry name" value="Glug"/>
    <property type="match status" value="1"/>
</dbReference>
<dbReference type="RefSeq" id="WP_102607211.1">
    <property type="nucleotide sequence ID" value="NZ_PNYC01000017.1"/>
</dbReference>
<dbReference type="InterPro" id="IPR008638">
    <property type="entry name" value="FhaB/CdiA-like_TPS"/>
</dbReference>
<dbReference type="Gene3D" id="2.160.20.10">
    <property type="entry name" value="Single-stranded right-handed beta-helix, Pectin lyase-like"/>
    <property type="match status" value="1"/>
</dbReference>
<dbReference type="InterPro" id="IPR011493">
    <property type="entry name" value="GLUG"/>
</dbReference>
<keyword evidence="3" id="KW-1185">Reference proteome</keyword>
<protein>
    <submittedName>
        <fullName evidence="2">Filamentous hemagglutinin</fullName>
    </submittedName>
</protein>
<dbReference type="PANTHER" id="PTHR12338:SF5">
    <property type="entry name" value="ANTIGEN 43-RELATED"/>
    <property type="match status" value="1"/>
</dbReference>
<evidence type="ECO:0000313" key="3">
    <source>
        <dbReference type="Proteomes" id="UP000235777"/>
    </source>
</evidence>
<dbReference type="InterPro" id="IPR012334">
    <property type="entry name" value="Pectin_lyas_fold"/>
</dbReference>
<gene>
    <name evidence="2" type="ORF">C0Z20_23365</name>
</gene>
<comment type="caution">
    <text evidence="2">The sequence shown here is derived from an EMBL/GenBank/DDBJ whole genome shotgun (WGS) entry which is preliminary data.</text>
</comment>
<accession>A0A2N7WWW7</accession>
<dbReference type="NCBIfam" id="TIGR01901">
    <property type="entry name" value="adhes_NPXG"/>
    <property type="match status" value="1"/>
</dbReference>
<dbReference type="STRING" id="863227.GCA_000373005_02324"/>
<dbReference type="EMBL" id="PNYC01000017">
    <property type="protein sequence ID" value="PMS33870.1"/>
    <property type="molecule type" value="Genomic_DNA"/>
</dbReference>
<dbReference type="InterPro" id="IPR050909">
    <property type="entry name" value="Bact_Autotransporter_VF"/>
</dbReference>
<dbReference type="AlphaFoldDB" id="A0A2N7WWW7"/>
<sequence>MAHAAWIGQSRPLRRAAPPAFAPIFIALSFALPGRVHAAGPLPSGGQFVAGTGSINGNPTSLTINQTSSRGIIDWTSFSIGNGNHVSITNGTGATLNRVTGGDPSSILGTLSATGSVYLINPQGIVIGTSGVISTGGRFVASTLDTDNTAFMNGGPLTFSGNSDAEVVNLGKIGSSGGDVVLIASKGVTNVGGISAPQGSAELAVGQQVLLQDSSSSRQVFVQAGSGGTVLNQGAIYAAQVSLQAADGNVFALTGNHEAIRATGTATRDGHIWLVAESGSVKLSGPTSTKNVDGSSGTVDTNAGNIVFQYTPTVLAGIWNITTPSIKIDNFAATSLSRSLNAGTSINLQTTGASGQTGDINVASNIGWSGAASLSLGAYHTVNVVKRMTIKNQGSGNLTLRADATGIDNGGSVLNLGTADWSNSTGTVSLLYDMNGTYAPGKLLGNAAWTPATGSGLQTQITGYQLVNSIGDLENISQNLAGNYALGKDLDGGANFTPIGNASTPFSGQFDGMYHTIDNILIMPVYSTPYASPPLPAGLFGVIGSAGVVRNLSMTNGRSSPINYGYTMSQGGLLAGINQGHIANVFVSGSLTALDYMDLGGLVGQNVGLIERSAANVAVSARTSYLGGLVGENDGTITQSYSTGSVQGINHPSLPGGLVAYNTGTISQSFVTGPITGDWMTTPYLGALTGANSGTVTADNYWNVETTGLTPTHGGGAPASNGLTTAQMSNPASFVGWDFGSNGAWAMPAGATHPVLRWQVEHPAGE</sequence>
<reference evidence="2 3" key="1">
    <citation type="submission" date="2018-01" db="EMBL/GenBank/DDBJ databases">
        <title>Whole genome analyses suggest that Burkholderia sensu lato contains two further novel genera in the rhizoxinica-symbiotica group Mycetohabitans gen. nov., and Trinickia gen. nov.: implications for the evolution of diazotrophy and nodulation in the Burkholderiaceae.</title>
        <authorList>
            <person name="Estrada-de los Santos P."/>
            <person name="Palmer M."/>
            <person name="Chavez-Ramirez B."/>
            <person name="Beukes C."/>
            <person name="Steenkamp E.T."/>
            <person name="Hirsch A.M."/>
            <person name="Manyaka P."/>
            <person name="Maluk M."/>
            <person name="Lafos M."/>
            <person name="Crook M."/>
            <person name="Gross E."/>
            <person name="Simon M.F."/>
            <person name="Bueno dos Reis Junior F."/>
            <person name="Poole P.S."/>
            <person name="Venter S.N."/>
            <person name="James E.K."/>
        </authorList>
    </citation>
    <scope>NUCLEOTIDE SEQUENCE [LARGE SCALE GENOMIC DNA]</scope>
    <source>
        <strain evidence="2 3">JPY 581</strain>
    </source>
</reference>
<dbReference type="SMART" id="SM00912">
    <property type="entry name" value="Haemagg_act"/>
    <property type="match status" value="1"/>
</dbReference>
<dbReference type="PANTHER" id="PTHR12338">
    <property type="entry name" value="AUTOTRANSPORTER"/>
    <property type="match status" value="1"/>
</dbReference>
<evidence type="ECO:0000259" key="1">
    <source>
        <dbReference type="SMART" id="SM00912"/>
    </source>
</evidence>
<dbReference type="Gene3D" id="2.160.20.110">
    <property type="match status" value="1"/>
</dbReference>
<name>A0A2N7WWW7_9BURK</name>
<dbReference type="Pfam" id="PF05860">
    <property type="entry name" value="TPS"/>
    <property type="match status" value="1"/>
</dbReference>
<dbReference type="InterPro" id="IPR011050">
    <property type="entry name" value="Pectin_lyase_fold/virulence"/>
</dbReference>
<dbReference type="Proteomes" id="UP000235777">
    <property type="component" value="Unassembled WGS sequence"/>
</dbReference>